<comment type="caution">
    <text evidence="3">The sequence shown here is derived from an EMBL/GenBank/DDBJ whole genome shotgun (WGS) entry which is preliminary data.</text>
</comment>
<dbReference type="SUPFAM" id="SSF47413">
    <property type="entry name" value="lambda repressor-like DNA-binding domains"/>
    <property type="match status" value="1"/>
</dbReference>
<dbReference type="EMBL" id="JAEHHL010000001">
    <property type="protein sequence ID" value="MBK0397558.1"/>
    <property type="molecule type" value="Genomic_DNA"/>
</dbReference>
<dbReference type="PANTHER" id="PTHR43236">
    <property type="entry name" value="ANTITOXIN HIGA1"/>
    <property type="match status" value="1"/>
</dbReference>
<dbReference type="Proteomes" id="UP000655420">
    <property type="component" value="Unassembled WGS sequence"/>
</dbReference>
<accession>A0A8J7S9G4</accession>
<proteinExistence type="inferred from homology"/>
<dbReference type="Pfam" id="PF09856">
    <property type="entry name" value="ScfRs"/>
    <property type="match status" value="1"/>
</dbReference>
<name>A0A8J7S9G4_9RHOB</name>
<dbReference type="Pfam" id="PF06114">
    <property type="entry name" value="Peptidase_M78"/>
    <property type="match status" value="1"/>
</dbReference>
<dbReference type="InterPro" id="IPR010982">
    <property type="entry name" value="Lambda_DNA-bd_dom_sf"/>
</dbReference>
<reference evidence="3" key="1">
    <citation type="submission" date="2020-12" db="EMBL/GenBank/DDBJ databases">
        <title>Bacterial taxonomy.</title>
        <authorList>
            <person name="Pan X."/>
        </authorList>
    </citation>
    <scope>NUCLEOTIDE SEQUENCE</scope>
    <source>
        <strain evidence="3">M0105</strain>
    </source>
</reference>
<dbReference type="InterPro" id="IPR026281">
    <property type="entry name" value="HTH_RamB"/>
</dbReference>
<sequence length="472" mass="53887">MKTQKNFVGPRLRQLRREHRQTQAEMARALGLSSAYVNLLENNQRSVSVRVLMKLSEIYGVDWRDIVKDDGPTHLADLRNVVQDPLFSKSRPDIEELRAALDHAPRLAQSLITLHKSYRQLTERLLAVTEGDKDTARRLLGANPESVVHDLFRQHRNHFDALEDAADAFREGDEVEPDEIYIHLKRRLDREHGITAQVVPVAAMPNALRYYDETERRILLSQGLDYPNRVFQLTHMLGLIEHREAMDRLIAEAGIAGAREQARCRVELANYFAAAVLMPYDRVLREAERSGYDIDQIAARFGVSFEQVCHRLTTLGREGRAGVPFFFMRIDKAGNVTKRFNATAFHLAQYGGACPRLDIHVSFRTPGRVIPQFVEMPDGSRYFTINRTVDRPVLARQTQDNRLAVTLGCAIEHAAKISYASSYQLGDPNLFTPIGINCRLCPRQHCAQRAHQPVHFELPIDVHRRGETRFES</sequence>
<keyword evidence="4" id="KW-1185">Reference proteome</keyword>
<dbReference type="GO" id="GO:0006355">
    <property type="term" value="P:regulation of DNA-templated transcription"/>
    <property type="evidence" value="ECO:0007669"/>
    <property type="project" value="InterPro"/>
</dbReference>
<dbReference type="RefSeq" id="WP_200605472.1">
    <property type="nucleotide sequence ID" value="NZ_JAEHHL010000001.1"/>
</dbReference>
<dbReference type="PANTHER" id="PTHR43236:SF1">
    <property type="entry name" value="BLL7220 PROTEIN"/>
    <property type="match status" value="1"/>
</dbReference>
<dbReference type="CDD" id="cd00093">
    <property type="entry name" value="HTH_XRE"/>
    <property type="match status" value="1"/>
</dbReference>
<gene>
    <name evidence="3" type="ORF">H0I76_00010</name>
</gene>
<dbReference type="SMART" id="SM00530">
    <property type="entry name" value="HTH_XRE"/>
    <property type="match status" value="1"/>
</dbReference>
<evidence type="ECO:0000313" key="4">
    <source>
        <dbReference type="Proteomes" id="UP000655420"/>
    </source>
</evidence>
<organism evidence="3 4">
    <name type="scientific">Thermohalobaculum xanthum</name>
    <dbReference type="NCBI Taxonomy" id="2753746"/>
    <lineage>
        <taxon>Bacteria</taxon>
        <taxon>Pseudomonadati</taxon>
        <taxon>Pseudomonadota</taxon>
        <taxon>Alphaproteobacteria</taxon>
        <taxon>Rhodobacterales</taxon>
        <taxon>Paracoccaceae</taxon>
        <taxon>Thermohalobaculum</taxon>
    </lineage>
</organism>
<dbReference type="PROSITE" id="PS50943">
    <property type="entry name" value="HTH_CROC1"/>
    <property type="match status" value="1"/>
</dbReference>
<comment type="similarity">
    <text evidence="1">Belongs to the short-chain fatty acyl-CoA assimilation regulator (ScfR) family.</text>
</comment>
<dbReference type="InterPro" id="IPR010359">
    <property type="entry name" value="IrrE_HExxH"/>
</dbReference>
<dbReference type="Pfam" id="PF01381">
    <property type="entry name" value="HTH_3"/>
    <property type="match status" value="1"/>
</dbReference>
<dbReference type="InterPro" id="IPR018653">
    <property type="entry name" value="ScfR_C"/>
</dbReference>
<dbReference type="GO" id="GO:0003677">
    <property type="term" value="F:DNA binding"/>
    <property type="evidence" value="ECO:0007669"/>
    <property type="project" value="InterPro"/>
</dbReference>
<dbReference type="InterPro" id="IPR052345">
    <property type="entry name" value="Rad_response_metalloprotease"/>
</dbReference>
<evidence type="ECO:0000259" key="2">
    <source>
        <dbReference type="PROSITE" id="PS50943"/>
    </source>
</evidence>
<evidence type="ECO:0000313" key="3">
    <source>
        <dbReference type="EMBL" id="MBK0397558.1"/>
    </source>
</evidence>
<protein>
    <submittedName>
        <fullName evidence="3">DUF2083 domain-containing protein</fullName>
    </submittedName>
</protein>
<evidence type="ECO:0000256" key="1">
    <source>
        <dbReference type="ARBA" id="ARBA00007227"/>
    </source>
</evidence>
<dbReference type="PIRSF" id="PIRSF019251">
    <property type="entry name" value="Rv0465c"/>
    <property type="match status" value="1"/>
</dbReference>
<dbReference type="Gene3D" id="1.10.260.40">
    <property type="entry name" value="lambda repressor-like DNA-binding domains"/>
    <property type="match status" value="1"/>
</dbReference>
<dbReference type="InterPro" id="IPR001387">
    <property type="entry name" value="Cro/C1-type_HTH"/>
</dbReference>
<dbReference type="AlphaFoldDB" id="A0A8J7S9G4"/>
<feature type="domain" description="HTH cro/C1-type" evidence="2">
    <location>
        <begin position="12"/>
        <end position="66"/>
    </location>
</feature>